<reference evidence="3 4" key="1">
    <citation type="submission" date="2024-03" db="EMBL/GenBank/DDBJ databases">
        <title>A high-quality draft genome sequence of Diaporthe vaccinii, a causative agent of upright dieback and viscid rot disease in cranberry plants.</title>
        <authorList>
            <person name="Sarrasin M."/>
            <person name="Lang B.F."/>
            <person name="Burger G."/>
        </authorList>
    </citation>
    <scope>NUCLEOTIDE SEQUENCE [LARGE SCALE GENOMIC DNA]</scope>
    <source>
        <strain evidence="3 4">IS7</strain>
    </source>
</reference>
<dbReference type="Gene3D" id="3.30.160.60">
    <property type="entry name" value="Classic Zinc Finger"/>
    <property type="match status" value="1"/>
</dbReference>
<protein>
    <recommendedName>
        <fullName evidence="2">C2H2-type domain-containing protein</fullName>
    </recommendedName>
</protein>
<proteinExistence type="predicted"/>
<organism evidence="3 4">
    <name type="scientific">Diaporthe vaccinii</name>
    <dbReference type="NCBI Taxonomy" id="105482"/>
    <lineage>
        <taxon>Eukaryota</taxon>
        <taxon>Fungi</taxon>
        <taxon>Dikarya</taxon>
        <taxon>Ascomycota</taxon>
        <taxon>Pezizomycotina</taxon>
        <taxon>Sordariomycetes</taxon>
        <taxon>Sordariomycetidae</taxon>
        <taxon>Diaporthales</taxon>
        <taxon>Diaporthaceae</taxon>
        <taxon>Diaporthe</taxon>
        <taxon>Diaporthe eres species complex</taxon>
    </lineage>
</organism>
<dbReference type="PROSITE" id="PS00028">
    <property type="entry name" value="ZINC_FINGER_C2H2_1"/>
    <property type="match status" value="1"/>
</dbReference>
<feature type="region of interest" description="Disordered" evidence="1">
    <location>
        <begin position="217"/>
        <end position="240"/>
    </location>
</feature>
<feature type="compositionally biased region" description="Polar residues" evidence="1">
    <location>
        <begin position="55"/>
        <end position="76"/>
    </location>
</feature>
<keyword evidence="4" id="KW-1185">Reference proteome</keyword>
<accession>A0ABR4E190</accession>
<evidence type="ECO:0000259" key="2">
    <source>
        <dbReference type="PROSITE" id="PS00028"/>
    </source>
</evidence>
<feature type="region of interest" description="Disordered" evidence="1">
    <location>
        <begin position="13"/>
        <end position="35"/>
    </location>
</feature>
<dbReference type="InterPro" id="IPR013087">
    <property type="entry name" value="Znf_C2H2_type"/>
</dbReference>
<name>A0ABR4E190_9PEZI</name>
<dbReference type="Proteomes" id="UP001600888">
    <property type="component" value="Unassembled WGS sequence"/>
</dbReference>
<dbReference type="EMBL" id="JBAWTH010000120">
    <property type="protein sequence ID" value="KAL2276196.1"/>
    <property type="molecule type" value="Genomic_DNA"/>
</dbReference>
<evidence type="ECO:0000313" key="4">
    <source>
        <dbReference type="Proteomes" id="UP001600888"/>
    </source>
</evidence>
<feature type="compositionally biased region" description="Pro residues" evidence="1">
    <location>
        <begin position="225"/>
        <end position="235"/>
    </location>
</feature>
<gene>
    <name evidence="3" type="ORF">FJTKL_01256</name>
</gene>
<evidence type="ECO:0000256" key="1">
    <source>
        <dbReference type="SAM" id="MobiDB-lite"/>
    </source>
</evidence>
<dbReference type="SMART" id="SM00355">
    <property type="entry name" value="ZnF_C2H2"/>
    <property type="match status" value="2"/>
</dbReference>
<evidence type="ECO:0000313" key="3">
    <source>
        <dbReference type="EMBL" id="KAL2276196.1"/>
    </source>
</evidence>
<feature type="domain" description="C2H2-type" evidence="2">
    <location>
        <begin position="124"/>
        <end position="146"/>
    </location>
</feature>
<comment type="caution">
    <text evidence="3">The sequence shown here is derived from an EMBL/GenBank/DDBJ whole genome shotgun (WGS) entry which is preliminary data.</text>
</comment>
<feature type="region of interest" description="Disordered" evidence="1">
    <location>
        <begin position="55"/>
        <end position="102"/>
    </location>
</feature>
<sequence>MDPRDQARLLRLDHGGHGQNFGNNNLSGYGGGVSSTPPTAQRVEWYYQRNATTNGVVTSPASYPRQPGTSTGTNFGSPGRDPKSPATQELKTPTEKPRTLDPALLSPASFLEHTRLEGPTPNTCLVCNVSFQTNSGLESHAKDAGHSAFLCACDTAFGRLSTLARHINSNTGPGYQCELCGDRTLPRIDKLYDHLRDGHKVSPTVLDQHRNKALGRARKASRPIKPAPAPAPAPAPVATTQVAPSGGFGPTWSPAGQINGMAPRHTMNVAPSSLHSIDTAQFTNFTEPYPF</sequence>